<dbReference type="EMBL" id="CAFBIY010000208">
    <property type="protein sequence ID" value="CAB4853158.1"/>
    <property type="molecule type" value="Genomic_DNA"/>
</dbReference>
<dbReference type="InterPro" id="IPR001279">
    <property type="entry name" value="Metallo-B-lactamas"/>
</dbReference>
<dbReference type="Pfam" id="PF07521">
    <property type="entry name" value="RMMBL"/>
    <property type="match status" value="1"/>
</dbReference>
<proteinExistence type="predicted"/>
<reference evidence="6" key="1">
    <citation type="submission" date="2020-05" db="EMBL/GenBank/DDBJ databases">
        <authorList>
            <person name="Chiriac C."/>
            <person name="Salcher M."/>
            <person name="Ghai R."/>
            <person name="Kavagutti S V."/>
        </authorList>
    </citation>
    <scope>NUCLEOTIDE SEQUENCE</scope>
</reference>
<organism evidence="6">
    <name type="scientific">freshwater metagenome</name>
    <dbReference type="NCBI Taxonomy" id="449393"/>
    <lineage>
        <taxon>unclassified sequences</taxon>
        <taxon>metagenomes</taxon>
        <taxon>ecological metagenomes</taxon>
    </lineage>
</organism>
<accession>A0A6J6ZJZ4</accession>
<dbReference type="Pfam" id="PF00753">
    <property type="entry name" value="Lactamase_B"/>
    <property type="match status" value="1"/>
</dbReference>
<evidence type="ECO:0000313" key="8">
    <source>
        <dbReference type="EMBL" id="CAB4926896.1"/>
    </source>
</evidence>
<evidence type="ECO:0000259" key="2">
    <source>
        <dbReference type="SMART" id="SM00849"/>
    </source>
</evidence>
<dbReference type="SMART" id="SM01027">
    <property type="entry name" value="Beta-Casp"/>
    <property type="match status" value="1"/>
</dbReference>
<evidence type="ECO:0000313" key="9">
    <source>
        <dbReference type="EMBL" id="CAB4996356.1"/>
    </source>
</evidence>
<dbReference type="EMBL" id="CAFBMT010000005">
    <property type="protein sequence ID" value="CAB4926896.1"/>
    <property type="molecule type" value="Genomic_DNA"/>
</dbReference>
<dbReference type="CDD" id="cd16295">
    <property type="entry name" value="TTHA0252-CPSF-like_MBL-fold"/>
    <property type="match status" value="1"/>
</dbReference>
<dbReference type="SUPFAM" id="SSF56281">
    <property type="entry name" value="Metallo-hydrolase/oxidoreductase"/>
    <property type="match status" value="1"/>
</dbReference>
<sequence>MGTVTPLTLTSFGGVGTVTGSRHLLQCGTSRVLLDCGLFQGLRELRERNWRPFPIDPASLDAIVITHAHLDHCGYLPRLVKQGFAGPVYVTYDTGKLMSVVLPDSGRLLEEEAGYANRKGYSRHQPALPLYTEDDAWAALDRLHPVGFDVTFGVAPDVEATFQPAGHILGAAVTRLRLGDTTLVCSGDLGRDQHPFLRPPVPIGDADWVMIESTYGDRRHDSDDSVNRLADVINRTVDRDGVVVIPAFAVDRTEVLLFHLRRLRAAGRIPPVPVFVDSPMALAALTIYRAALAAQVADVRPEFRGHADILDLPDLEEVLDTEGSKALSRRHGSAVIIAGAGMASGGRVVHHLARFLPEARNTVALVGFQAEGTRGRRLLEGATSLKIHGQYVRVRAEICDLAGFSVHADAEELVAWLKTATREPNGVFVAHGEPAASRALHDRIERELDWTAVVPEIGERLSLA</sequence>
<evidence type="ECO:0000256" key="1">
    <source>
        <dbReference type="ARBA" id="ARBA00022801"/>
    </source>
</evidence>
<gene>
    <name evidence="5" type="ORF">UFOPK2656_02172</name>
    <name evidence="6" type="ORF">UFOPK3099_01373</name>
    <name evidence="7" type="ORF">UFOPK3267_02683</name>
    <name evidence="8" type="ORF">UFOPK3651_01229</name>
    <name evidence="9" type="ORF">UFOPK3931_01824</name>
    <name evidence="4" type="ORF">UFOPK4189_01070</name>
</gene>
<dbReference type="SMART" id="SM00849">
    <property type="entry name" value="Lactamase_B"/>
    <property type="match status" value="1"/>
</dbReference>
<evidence type="ECO:0000259" key="3">
    <source>
        <dbReference type="SMART" id="SM01027"/>
    </source>
</evidence>
<dbReference type="AlphaFoldDB" id="A0A6J6ZJZ4"/>
<dbReference type="EMBL" id="CAFBOL010000049">
    <property type="protein sequence ID" value="CAB4996356.1"/>
    <property type="molecule type" value="Genomic_DNA"/>
</dbReference>
<feature type="domain" description="Beta-Casp" evidence="3">
    <location>
        <begin position="253"/>
        <end position="378"/>
    </location>
</feature>
<evidence type="ECO:0000313" key="7">
    <source>
        <dbReference type="EMBL" id="CAB4853158.1"/>
    </source>
</evidence>
<dbReference type="Pfam" id="PF10996">
    <property type="entry name" value="Beta-Casp"/>
    <property type="match status" value="1"/>
</dbReference>
<feature type="domain" description="Metallo-beta-lactamase" evidence="2">
    <location>
        <begin position="19"/>
        <end position="248"/>
    </location>
</feature>
<dbReference type="InterPro" id="IPR022712">
    <property type="entry name" value="Beta_Casp"/>
</dbReference>
<evidence type="ECO:0000313" key="5">
    <source>
        <dbReference type="EMBL" id="CAB4731822.1"/>
    </source>
</evidence>
<dbReference type="PANTHER" id="PTHR11203:SF37">
    <property type="entry name" value="INTEGRATOR COMPLEX SUBUNIT 11"/>
    <property type="match status" value="1"/>
</dbReference>
<evidence type="ECO:0000313" key="4">
    <source>
        <dbReference type="EMBL" id="CAB4363288.1"/>
    </source>
</evidence>
<dbReference type="GO" id="GO:0016787">
    <property type="term" value="F:hydrolase activity"/>
    <property type="evidence" value="ECO:0007669"/>
    <property type="project" value="UniProtKB-KW"/>
</dbReference>
<dbReference type="PANTHER" id="PTHR11203">
    <property type="entry name" value="CLEAVAGE AND POLYADENYLATION SPECIFICITY FACTOR FAMILY MEMBER"/>
    <property type="match status" value="1"/>
</dbReference>
<dbReference type="InterPro" id="IPR036866">
    <property type="entry name" value="RibonucZ/Hydroxyglut_hydro"/>
</dbReference>
<dbReference type="Gene3D" id="3.40.50.10890">
    <property type="match status" value="1"/>
</dbReference>
<evidence type="ECO:0000313" key="6">
    <source>
        <dbReference type="EMBL" id="CAB4820823.1"/>
    </source>
</evidence>
<dbReference type="InterPro" id="IPR011108">
    <property type="entry name" value="RMMBL"/>
</dbReference>
<name>A0A6J6ZJZ4_9ZZZZ</name>
<dbReference type="EMBL" id="CAEZYF010000014">
    <property type="protein sequence ID" value="CAB4731822.1"/>
    <property type="molecule type" value="Genomic_DNA"/>
</dbReference>
<dbReference type="EMBL" id="CAESGF010000005">
    <property type="protein sequence ID" value="CAB4363288.1"/>
    <property type="molecule type" value="Genomic_DNA"/>
</dbReference>
<dbReference type="InterPro" id="IPR050698">
    <property type="entry name" value="MBL"/>
</dbReference>
<keyword evidence="1" id="KW-0378">Hydrolase</keyword>
<dbReference type="EMBL" id="CAFAAV010000096">
    <property type="protein sequence ID" value="CAB4820823.1"/>
    <property type="molecule type" value="Genomic_DNA"/>
</dbReference>
<dbReference type="Gene3D" id="3.60.15.10">
    <property type="entry name" value="Ribonuclease Z/Hydroxyacylglutathione hydrolase-like"/>
    <property type="match status" value="1"/>
</dbReference>
<dbReference type="GO" id="GO:0004521">
    <property type="term" value="F:RNA endonuclease activity"/>
    <property type="evidence" value="ECO:0007669"/>
    <property type="project" value="TreeGrafter"/>
</dbReference>
<protein>
    <submittedName>
        <fullName evidence="6">Unannotated protein</fullName>
    </submittedName>
</protein>